<evidence type="ECO:0000313" key="2">
    <source>
        <dbReference type="Proteomes" id="UP000285478"/>
    </source>
</evidence>
<dbReference type="EMBL" id="CP035033">
    <property type="protein sequence ID" value="QAB15580.1"/>
    <property type="molecule type" value="Genomic_DNA"/>
</dbReference>
<dbReference type="KEGG" id="htr:EPV75_07820"/>
<dbReference type="Gene3D" id="3.40.50.10320">
    <property type="entry name" value="LmbE-like"/>
    <property type="match status" value="1"/>
</dbReference>
<organism evidence="1 2">
    <name type="scientific">Hydrogenovibrio thermophilus</name>
    <dbReference type="NCBI Taxonomy" id="265883"/>
    <lineage>
        <taxon>Bacteria</taxon>
        <taxon>Pseudomonadati</taxon>
        <taxon>Pseudomonadota</taxon>
        <taxon>Gammaproteobacteria</taxon>
        <taxon>Thiotrichales</taxon>
        <taxon>Piscirickettsiaceae</taxon>
        <taxon>Hydrogenovibrio</taxon>
    </lineage>
</organism>
<accession>A0A410H430</accession>
<dbReference type="AlphaFoldDB" id="A0A410H430"/>
<dbReference type="GO" id="GO:0016811">
    <property type="term" value="F:hydrolase activity, acting on carbon-nitrogen (but not peptide) bonds, in linear amides"/>
    <property type="evidence" value="ECO:0007669"/>
    <property type="project" value="TreeGrafter"/>
</dbReference>
<reference evidence="1 2" key="1">
    <citation type="journal article" date="2018" name="Environ. Microbiol.">
        <title>Genomes of ubiquitous marine and hypersaline Hydrogenovibrio, Thiomicrorhabdus and Thiomicrospira spp. encode a diversity of mechanisms to sustain chemolithoautotrophy in heterogeneous environments.</title>
        <authorList>
            <person name="Scott K.M."/>
            <person name="Williams J."/>
            <person name="Porter C.M.B."/>
            <person name="Russel S."/>
            <person name="Harmer T.L."/>
            <person name="Paul J.H."/>
            <person name="Antonen K.M."/>
            <person name="Bridges M.K."/>
            <person name="Camper G.J."/>
            <person name="Campla C.K."/>
            <person name="Casella L.G."/>
            <person name="Chase E."/>
            <person name="Conrad J.W."/>
            <person name="Cruz M.C."/>
            <person name="Dunlap D.S."/>
            <person name="Duran L."/>
            <person name="Fahsbender E.M."/>
            <person name="Goldsmith D.B."/>
            <person name="Keeley R.F."/>
            <person name="Kondoff M.R."/>
            <person name="Kussy B.I."/>
            <person name="Lane M.K."/>
            <person name="Lawler S."/>
            <person name="Leigh B.A."/>
            <person name="Lewis C."/>
            <person name="Lostal L.M."/>
            <person name="Marking D."/>
            <person name="Mancera P.A."/>
            <person name="McClenthan E.C."/>
            <person name="McIntyre E.A."/>
            <person name="Mine J.A."/>
            <person name="Modi S."/>
            <person name="Moore B.D."/>
            <person name="Morgan W.A."/>
            <person name="Nelson K.M."/>
            <person name="Nguyen K.N."/>
            <person name="Ogburn N."/>
            <person name="Parrino D.G."/>
            <person name="Pedapudi A.D."/>
            <person name="Pelham R.P."/>
            <person name="Preece A.M."/>
            <person name="Rampersad E.A."/>
            <person name="Richardson J.C."/>
            <person name="Rodgers C.M."/>
            <person name="Schaffer B.L."/>
            <person name="Sheridan N.E."/>
            <person name="Solone M.R."/>
            <person name="Staley Z.R."/>
            <person name="Tabuchi M."/>
            <person name="Waide R.J."/>
            <person name="Wanjugi P.W."/>
            <person name="Young S."/>
            <person name="Clum A."/>
            <person name="Daum C."/>
            <person name="Huntemann M."/>
            <person name="Ivanova N."/>
            <person name="Kyrpides N."/>
            <person name="Mikhailova N."/>
            <person name="Palaniappan K."/>
            <person name="Pillay M."/>
            <person name="Reddy T.B.K."/>
            <person name="Shapiro N."/>
            <person name="Stamatis D."/>
            <person name="Varghese N."/>
            <person name="Woyke T."/>
            <person name="Boden R."/>
            <person name="Freyermuth S.K."/>
            <person name="Kerfeld C.A."/>
        </authorList>
    </citation>
    <scope>NUCLEOTIDE SEQUENCE [LARGE SCALE GENOMIC DNA]</scope>
    <source>
        <strain evidence="1 2">JR-2</strain>
    </source>
</reference>
<dbReference type="InterPro" id="IPR003737">
    <property type="entry name" value="GlcNAc_PI_deacetylase-related"/>
</dbReference>
<dbReference type="InterPro" id="IPR024078">
    <property type="entry name" value="LmbE-like_dom_sf"/>
</dbReference>
<dbReference type="Proteomes" id="UP000285478">
    <property type="component" value="Chromosome"/>
</dbReference>
<proteinExistence type="predicted"/>
<dbReference type="RefSeq" id="WP_128385011.1">
    <property type="nucleotide sequence ID" value="NZ_CP035033.1"/>
</dbReference>
<evidence type="ECO:0000313" key="1">
    <source>
        <dbReference type="EMBL" id="QAB15580.1"/>
    </source>
</evidence>
<dbReference type="Pfam" id="PF02585">
    <property type="entry name" value="PIG-L"/>
    <property type="match status" value="1"/>
</dbReference>
<protein>
    <submittedName>
        <fullName evidence="1">LmbE family protein</fullName>
    </submittedName>
</protein>
<keyword evidence="2" id="KW-1185">Reference proteome</keyword>
<dbReference type="SUPFAM" id="SSF102588">
    <property type="entry name" value="LmbE-like"/>
    <property type="match status" value="1"/>
</dbReference>
<dbReference type="PANTHER" id="PTHR12993:SF30">
    <property type="entry name" value="N-ACETYL-ALPHA-D-GLUCOSAMINYL L-MALATE DEACETYLASE 1"/>
    <property type="match status" value="1"/>
</dbReference>
<sequence>MANVVVFAPHPDDETLGCGATLLKHLAKGDQVSWVIVTRMTEQMGFDAERQAKRQAEIEQVAEAYGFHHVFELGFPVAELDRVAMKDLVGACSEVIQQTQANVLYLPYRGDAHSDHAYVYDAVSACTKNFRYPSVRSVRVYETLSETGFGLNTQDTGFHPNLWVDVTDFLSRKIELMAYFESEMANHPFPRSEASLRALAVLRGAQIQTEAAEAFMSVKEVEV</sequence>
<dbReference type="PANTHER" id="PTHR12993">
    <property type="entry name" value="N-ACETYLGLUCOSAMINYL-PHOSPHATIDYLINOSITOL DE-N-ACETYLASE-RELATED"/>
    <property type="match status" value="1"/>
</dbReference>
<name>A0A410H430_9GAMM</name>
<gene>
    <name evidence="1" type="ORF">EPV75_07820</name>
</gene>